<proteinExistence type="predicted"/>
<evidence type="ECO:0000313" key="2">
    <source>
        <dbReference type="Proteomes" id="UP000540519"/>
    </source>
</evidence>
<dbReference type="EMBL" id="RCNR01000028">
    <property type="protein sequence ID" value="MUH36954.1"/>
    <property type="molecule type" value="Genomic_DNA"/>
</dbReference>
<dbReference type="Proteomes" id="UP000540519">
    <property type="component" value="Unassembled WGS sequence"/>
</dbReference>
<protein>
    <submittedName>
        <fullName evidence="1">Uncharacterized protein</fullName>
    </submittedName>
</protein>
<organism evidence="1 2">
    <name type="scientific">Zobellia amurskyensis</name>
    <dbReference type="NCBI Taxonomy" id="248905"/>
    <lineage>
        <taxon>Bacteria</taxon>
        <taxon>Pseudomonadati</taxon>
        <taxon>Bacteroidota</taxon>
        <taxon>Flavobacteriia</taxon>
        <taxon>Flavobacteriales</taxon>
        <taxon>Flavobacteriaceae</taxon>
        <taxon>Zobellia</taxon>
    </lineage>
</organism>
<sequence length="90" mass="9625">MPPVPNKIDSMSVAGIGNAAAGTLAADALKSIFTDRYNKPATKGDLIALGNKIQRFQLVKNLAPGIGGALPYFDMETKNIVYRNHNDLIP</sequence>
<accession>A0A7X2ZV63</accession>
<evidence type="ECO:0000313" key="1">
    <source>
        <dbReference type="EMBL" id="MUH36954.1"/>
    </source>
</evidence>
<dbReference type="AlphaFoldDB" id="A0A7X2ZV63"/>
<keyword evidence="2" id="KW-1185">Reference proteome</keyword>
<gene>
    <name evidence="1" type="ORF">D9O36_13965</name>
</gene>
<name>A0A7X2ZV63_9FLAO</name>
<reference evidence="1 2" key="1">
    <citation type="journal article" date="2019" name="Mar. Drugs">
        <title>Comparative Genomics and CAZyme Genome Repertoires of Marine Zobellia amurskyensis KMM 3526(T) and Zobellia laminariae KMM 3676(T).</title>
        <authorList>
            <person name="Chernysheva N."/>
            <person name="Bystritskaya E."/>
            <person name="Stenkova A."/>
            <person name="Golovkin I."/>
            <person name="Nedashkovskaya O."/>
            <person name="Isaeva M."/>
        </authorList>
    </citation>
    <scope>NUCLEOTIDE SEQUENCE [LARGE SCALE GENOMIC DNA]</scope>
    <source>
        <strain evidence="1 2">KMM 3526</strain>
    </source>
</reference>
<comment type="caution">
    <text evidence="1">The sequence shown here is derived from an EMBL/GenBank/DDBJ whole genome shotgun (WGS) entry which is preliminary data.</text>
</comment>